<name>A0A1F6FSF2_9BACT</name>
<proteinExistence type="predicted"/>
<comment type="caution">
    <text evidence="1">The sequence shown here is derived from an EMBL/GenBank/DDBJ whole genome shotgun (WGS) entry which is preliminary data.</text>
</comment>
<evidence type="ECO:0000313" key="2">
    <source>
        <dbReference type="Proteomes" id="UP000179230"/>
    </source>
</evidence>
<dbReference type="EMBL" id="MFMT01000014">
    <property type="protein sequence ID" value="OGG88763.1"/>
    <property type="molecule type" value="Genomic_DNA"/>
</dbReference>
<dbReference type="Proteomes" id="UP000179230">
    <property type="component" value="Unassembled WGS sequence"/>
</dbReference>
<protein>
    <submittedName>
        <fullName evidence="1">Uncharacterized protein</fullName>
    </submittedName>
</protein>
<gene>
    <name evidence="1" type="ORF">A2592_02745</name>
</gene>
<sequence length="116" mass="13621">MILERSPLKLGEMVMKTLLSSASKLAIIEFWNKNQKQRFWELISDDWMTHHFPPDLFYVRSLTPAERVSSKYDGDLQDVWYGVFEPISGKVIVVSDDPRVLFREAKKNMVIIVYCH</sequence>
<evidence type="ECO:0000313" key="1">
    <source>
        <dbReference type="EMBL" id="OGG88763.1"/>
    </source>
</evidence>
<organism evidence="1 2">
    <name type="scientific">Candidatus Kaiserbacteria bacterium RIFOXYD1_FULL_42_15</name>
    <dbReference type="NCBI Taxonomy" id="1798532"/>
    <lineage>
        <taxon>Bacteria</taxon>
        <taxon>Candidatus Kaiseribacteriota</taxon>
    </lineage>
</organism>
<dbReference type="AlphaFoldDB" id="A0A1F6FSF2"/>
<accession>A0A1F6FSF2</accession>
<reference evidence="1 2" key="1">
    <citation type="journal article" date="2016" name="Nat. Commun.">
        <title>Thousands of microbial genomes shed light on interconnected biogeochemical processes in an aquifer system.</title>
        <authorList>
            <person name="Anantharaman K."/>
            <person name="Brown C.T."/>
            <person name="Hug L.A."/>
            <person name="Sharon I."/>
            <person name="Castelle C.J."/>
            <person name="Probst A.J."/>
            <person name="Thomas B.C."/>
            <person name="Singh A."/>
            <person name="Wilkins M.J."/>
            <person name="Karaoz U."/>
            <person name="Brodie E.L."/>
            <person name="Williams K.H."/>
            <person name="Hubbard S.S."/>
            <person name="Banfield J.F."/>
        </authorList>
    </citation>
    <scope>NUCLEOTIDE SEQUENCE [LARGE SCALE GENOMIC DNA]</scope>
</reference>